<protein>
    <submittedName>
        <fullName evidence="3">Uncharacterized protein</fullName>
    </submittedName>
</protein>
<organism evidence="2 3">
    <name type="scientific">Spodoptera frugiperda</name>
    <name type="common">Fall armyworm</name>
    <dbReference type="NCBI Taxonomy" id="7108"/>
    <lineage>
        <taxon>Eukaryota</taxon>
        <taxon>Metazoa</taxon>
        <taxon>Ecdysozoa</taxon>
        <taxon>Arthropoda</taxon>
        <taxon>Hexapoda</taxon>
        <taxon>Insecta</taxon>
        <taxon>Pterygota</taxon>
        <taxon>Neoptera</taxon>
        <taxon>Endopterygota</taxon>
        <taxon>Lepidoptera</taxon>
        <taxon>Glossata</taxon>
        <taxon>Ditrysia</taxon>
        <taxon>Noctuoidea</taxon>
        <taxon>Noctuidae</taxon>
        <taxon>Amphipyrinae</taxon>
        <taxon>Spodoptera</taxon>
    </lineage>
</organism>
<feature type="region of interest" description="Disordered" evidence="1">
    <location>
        <begin position="447"/>
        <end position="479"/>
    </location>
</feature>
<feature type="compositionally biased region" description="Polar residues" evidence="1">
    <location>
        <begin position="460"/>
        <end position="479"/>
    </location>
</feature>
<feature type="compositionally biased region" description="Basic and acidic residues" evidence="1">
    <location>
        <begin position="739"/>
        <end position="763"/>
    </location>
</feature>
<keyword evidence="2" id="KW-1185">Reference proteome</keyword>
<dbReference type="RefSeq" id="XP_035435172.2">
    <property type="nucleotide sequence ID" value="XM_035579279.2"/>
</dbReference>
<feature type="compositionally biased region" description="Polar residues" evidence="1">
    <location>
        <begin position="942"/>
        <end position="959"/>
    </location>
</feature>
<name>A0A9R0CZU2_SPOFR</name>
<feature type="compositionally biased region" description="Polar residues" evidence="1">
    <location>
        <begin position="814"/>
        <end position="831"/>
    </location>
</feature>
<feature type="compositionally biased region" description="Low complexity" evidence="1">
    <location>
        <begin position="921"/>
        <end position="932"/>
    </location>
</feature>
<evidence type="ECO:0000313" key="3">
    <source>
        <dbReference type="RefSeq" id="XP_035435172.2"/>
    </source>
</evidence>
<feature type="region of interest" description="Disordered" evidence="1">
    <location>
        <begin position="344"/>
        <end position="392"/>
    </location>
</feature>
<feature type="region of interest" description="Disordered" evidence="1">
    <location>
        <begin position="1008"/>
        <end position="1037"/>
    </location>
</feature>
<feature type="compositionally biased region" description="Polar residues" evidence="1">
    <location>
        <begin position="875"/>
        <end position="886"/>
    </location>
</feature>
<dbReference type="GeneID" id="118265967"/>
<evidence type="ECO:0000313" key="2">
    <source>
        <dbReference type="Proteomes" id="UP000829999"/>
    </source>
</evidence>
<gene>
    <name evidence="3" type="primary">LOC118265967</name>
</gene>
<feature type="region of interest" description="Disordered" evidence="1">
    <location>
        <begin position="735"/>
        <end position="959"/>
    </location>
</feature>
<sequence>MSDSDSDTSNNVFTFQNTNTIVSAKGPNINVSNLSFRNPMTSTMCMPRNFERSRYAESVCDQRSMYYRRETSPMSIRSACDVRPRNYQQYYPATSSQKSMFSGRGGSPMSVRSIDSSASVSAADIAFAFKNVKFNRYDLKVIKDAYHKLMKQKVRKRIEKRRNMRLFLKGGRRRSGYDSGELGSNSSISSDDCRSVKTSYKENMSSNASTRMNLTDFRRTVNDNTFKDCSESFKQSAFKNKFPIGFNSTNTTRNFNNSVMPSNSLQSNPFTSQKERFKNGFLLPSQRFNKSVASSVIMENSEKCYKTTANNPRNHKAPNRNNCVSGSEEEEIFSEVTVREKSPCNIEPQRKRSLDSEDECLPQKKKSRVLSPVKNDPINRRSPSKLKNHQPKNIALSNSFEFAKPSLPIRKSKPKIQEKLIAKSAQPLTDFLEPVPEKIQEPVQTVQVTQPDVSQEKSAENLSQLDQSEATQSDMSSRPSFIKRKLFTQTMDVTEKANVSTDSTNSPQSGVYLLQKEKNKARKVVTSQSCLNREVQDDSNLLDLIHKIVPRDRMNLVTPVDKVVDKTVDKTLMPKDCRILVEKLQPNDIAQKQVVNKDVNLTHNNATVSSVKNSAKTFWDTDFESDAECQTILPRSNTFDSSKRANTTLGVTTEFKKPTGYANKQILKKSQQNVDKPKQLNNVSMNSTVMNNTVDSSMRKFNTSTLSIRSHRVAKKPKCCNETCTETNLKVNNNNKITVENKKEKSKKPEEEPVQKTKVKENRLTNNLVDVPKAKTTKNEKANKAKSTTKMNTTVNEKPSNKNKQVVSPIKNKQAVSTNKNKQVISPYKNSNKSDLKSKTAKSSNNNKKTNLEEPNNKPAVKQSNNKTAVKKQTDTPQVKSNSKSKPPTDRQQNKKDSPKAKPKSKSKDRCPTTNGVPPKSNNNNTIIQNTSFSGRPWRSCRTPSQSRSIELSRSTQLDTSIENNKSLRSRVINLSSSIENITINIKPKKKTNNNKNISQINTRKSDVSFSLGAGTPTPKKSFARTKTNLNRSKRRT</sequence>
<dbReference type="AlphaFoldDB" id="A0A9R0CZU2"/>
<reference evidence="3" key="1">
    <citation type="submission" date="2025-08" db="UniProtKB">
        <authorList>
            <consortium name="RefSeq"/>
        </authorList>
    </citation>
    <scope>IDENTIFICATION</scope>
    <source>
        <tissue evidence="3">Whole larval tissue</tissue>
    </source>
</reference>
<dbReference type="Proteomes" id="UP000829999">
    <property type="component" value="Chromosome 7"/>
</dbReference>
<feature type="compositionally biased region" description="Basic and acidic residues" evidence="1">
    <location>
        <begin position="344"/>
        <end position="355"/>
    </location>
</feature>
<evidence type="ECO:0000256" key="1">
    <source>
        <dbReference type="SAM" id="MobiDB-lite"/>
    </source>
</evidence>
<dbReference type="OrthoDB" id="7381781at2759"/>
<feature type="compositionally biased region" description="Basic and acidic residues" evidence="1">
    <location>
        <begin position="887"/>
        <end position="911"/>
    </location>
</feature>
<dbReference type="CTD" id="38257"/>
<feature type="compositionally biased region" description="Polar residues" evidence="1">
    <location>
        <begin position="791"/>
        <end position="806"/>
    </location>
</feature>
<proteinExistence type="predicted"/>
<accession>A0A9R0CZU2</accession>